<sequence>MSENNSLPPDLDARILAEAVIMARGPEGPVRVAWAGIAGGEVTALSMDPSKPPAEILRLNGKVQRLTWEPLYLLPDYLGSPAVRWVSHLRWFLAGAVAAALACLAAFGTGGAV</sequence>
<comment type="caution">
    <text evidence="2">The sequence shown here is derived from an EMBL/GenBank/DDBJ whole genome shotgun (WGS) entry which is preliminary data.</text>
</comment>
<dbReference type="EMBL" id="LAJY01000367">
    <property type="protein sequence ID" value="KJV09069.1"/>
    <property type="molecule type" value="Genomic_DNA"/>
</dbReference>
<keyword evidence="1" id="KW-0812">Transmembrane</keyword>
<proteinExistence type="predicted"/>
<reference evidence="2 3" key="1">
    <citation type="submission" date="2015-03" db="EMBL/GenBank/DDBJ databases">
        <title>Draft genome sequence of Elstera litoralis.</title>
        <authorList>
            <person name="Rahalkar M.C."/>
            <person name="Dhakephalkar P.K."/>
            <person name="Pore S.D."/>
            <person name="Arora P."/>
            <person name="Kapse N.G."/>
            <person name="Pandit P.S."/>
        </authorList>
    </citation>
    <scope>NUCLEOTIDE SEQUENCE [LARGE SCALE GENOMIC DNA]</scope>
    <source>
        <strain evidence="2 3">Dia-1</strain>
    </source>
</reference>
<evidence type="ECO:0000256" key="1">
    <source>
        <dbReference type="SAM" id="Phobius"/>
    </source>
</evidence>
<evidence type="ECO:0000313" key="2">
    <source>
        <dbReference type="EMBL" id="KJV09069.1"/>
    </source>
</evidence>
<evidence type="ECO:0000313" key="3">
    <source>
        <dbReference type="Proteomes" id="UP000033774"/>
    </source>
</evidence>
<dbReference type="Proteomes" id="UP000033774">
    <property type="component" value="Unassembled WGS sequence"/>
</dbReference>
<accession>A0A0F3IU01</accession>
<dbReference type="RefSeq" id="WP_045776363.1">
    <property type="nucleotide sequence ID" value="NZ_LAJY01000367.1"/>
</dbReference>
<keyword evidence="1" id="KW-0472">Membrane</keyword>
<name>A0A0F3IU01_9PROT</name>
<gene>
    <name evidence="2" type="ORF">VZ95_13765</name>
</gene>
<keyword evidence="1" id="KW-1133">Transmembrane helix</keyword>
<protein>
    <submittedName>
        <fullName evidence="2">Uncharacterized protein</fullName>
    </submittedName>
</protein>
<feature type="transmembrane region" description="Helical" evidence="1">
    <location>
        <begin position="91"/>
        <end position="112"/>
    </location>
</feature>
<keyword evidence="3" id="KW-1185">Reference proteome</keyword>
<dbReference type="AlphaFoldDB" id="A0A0F3IU01"/>
<organism evidence="2 3">
    <name type="scientific">Elstera litoralis</name>
    <dbReference type="NCBI Taxonomy" id="552518"/>
    <lineage>
        <taxon>Bacteria</taxon>
        <taxon>Pseudomonadati</taxon>
        <taxon>Pseudomonadota</taxon>
        <taxon>Alphaproteobacteria</taxon>
        <taxon>Rhodospirillales</taxon>
        <taxon>Rhodospirillaceae</taxon>
        <taxon>Elstera</taxon>
    </lineage>
</organism>